<keyword evidence="2" id="KW-1133">Transmembrane helix</keyword>
<accession>A0A2N3LU01</accession>
<feature type="region of interest" description="Disordered" evidence="1">
    <location>
        <begin position="718"/>
        <end position="759"/>
    </location>
</feature>
<name>A0A2N3LU01_9HYPH</name>
<dbReference type="InterPro" id="IPR012683">
    <property type="entry name" value="CHP02302_TM"/>
</dbReference>
<evidence type="ECO:0000313" key="3">
    <source>
        <dbReference type="EMBL" id="PKR88043.1"/>
    </source>
</evidence>
<feature type="transmembrane region" description="Helical" evidence="2">
    <location>
        <begin position="99"/>
        <end position="121"/>
    </location>
</feature>
<evidence type="ECO:0000256" key="2">
    <source>
        <dbReference type="SAM" id="Phobius"/>
    </source>
</evidence>
<gene>
    <name evidence="3" type="ORF">CXZ10_16425</name>
</gene>
<dbReference type="OrthoDB" id="8477685at2"/>
<evidence type="ECO:0000256" key="1">
    <source>
        <dbReference type="SAM" id="MobiDB-lite"/>
    </source>
</evidence>
<feature type="transmembrane region" description="Helical" evidence="2">
    <location>
        <begin position="192"/>
        <end position="209"/>
    </location>
</feature>
<keyword evidence="2" id="KW-0812">Transmembrane</keyword>
<protein>
    <submittedName>
        <fullName evidence="3">TIGR02302 family protein</fullName>
    </submittedName>
</protein>
<evidence type="ECO:0000313" key="4">
    <source>
        <dbReference type="Proteomes" id="UP000233491"/>
    </source>
</evidence>
<dbReference type="EMBL" id="PJNW01000014">
    <property type="protein sequence ID" value="PKR88043.1"/>
    <property type="molecule type" value="Genomic_DNA"/>
</dbReference>
<organism evidence="3 4">
    <name type="scientific">Pleomorphomonas diazotrophica</name>
    <dbReference type="NCBI Taxonomy" id="1166257"/>
    <lineage>
        <taxon>Bacteria</taxon>
        <taxon>Pseudomonadati</taxon>
        <taxon>Pseudomonadota</taxon>
        <taxon>Alphaproteobacteria</taxon>
        <taxon>Hyphomicrobiales</taxon>
        <taxon>Pleomorphomonadaceae</taxon>
        <taxon>Pleomorphomonas</taxon>
    </lineage>
</organism>
<feature type="region of interest" description="Disordered" evidence="1">
    <location>
        <begin position="773"/>
        <end position="812"/>
    </location>
</feature>
<dbReference type="AlphaFoldDB" id="A0A2N3LU01"/>
<dbReference type="Pfam" id="PF13779">
    <property type="entry name" value="DUF4175"/>
    <property type="match status" value="1"/>
</dbReference>
<feature type="compositionally biased region" description="Polar residues" evidence="1">
    <location>
        <begin position="8"/>
        <end position="18"/>
    </location>
</feature>
<keyword evidence="4" id="KW-1185">Reference proteome</keyword>
<feature type="region of interest" description="Disordered" evidence="1">
    <location>
        <begin position="670"/>
        <end position="695"/>
    </location>
</feature>
<proteinExistence type="predicted"/>
<dbReference type="Proteomes" id="UP000233491">
    <property type="component" value="Unassembled WGS sequence"/>
</dbReference>
<feature type="compositionally biased region" description="Basic and acidic residues" evidence="1">
    <location>
        <begin position="799"/>
        <end position="812"/>
    </location>
</feature>
<reference evidence="3 4" key="1">
    <citation type="submission" date="2017-12" db="EMBL/GenBank/DDBJ databases">
        <title>Anaerobic carbon monoxide metabolism by Pleomorphomonas carboxyditropha sp. nov., a new mesophilic hydrogenogenic carboxidotroph.</title>
        <authorList>
            <person name="Esquivel-Elizondo S."/>
            <person name="Krajmalnik-Brown R."/>
        </authorList>
    </citation>
    <scope>NUCLEOTIDE SEQUENCE [LARGE SCALE GENOMIC DNA]</scope>
    <source>
        <strain evidence="3 4">R5-392</strain>
    </source>
</reference>
<comment type="caution">
    <text evidence="3">The sequence shown here is derived from an EMBL/GenBank/DDBJ whole genome shotgun (WGS) entry which is preliminary data.</text>
</comment>
<dbReference type="NCBIfam" id="TIGR02302">
    <property type="entry name" value="aProt_lowcomp"/>
    <property type="match status" value="1"/>
</dbReference>
<feature type="transmembrane region" description="Helical" evidence="2">
    <location>
        <begin position="75"/>
        <end position="93"/>
    </location>
</feature>
<keyword evidence="2" id="KW-0472">Membrane</keyword>
<sequence length="849" mass="90416">MYREGGQNAATPLSSTHFPSRVLRRTQARETEGKAPMTEGPLRPDSRDGDLPSATARAVALSGLSLAWERLWPRLALVLSVLGMFLALAWLGVFERLPAALRLAAAGLFAAALLASVVHLLRTPWPDRRQAADRLERGVPHRPLSAFLDHPSATGDALADALWQAHRRRLVVALKGLKASLPSPRLDRADPYALRAAVFLLLIVGFFATPDHLGPVTAVFRPPVSIPPDIRVDIWANPPTYTGLTPRALVTTSNGTVVSPDALPDAPSVTLPAGTTLAIRLAGIGSPSAAFAAEGKPPMSLDGRSPAPGQMAYEHRLAASGRLTLGGDGLQAMELPIAVRADTPPAVRLAEQPAATARGALRLAYAINDDYRVAAARAMLAPDAAEGARPLVALPDVTLALPRRGVDRAVTTSDLTTHPLAGGRVRLVLEARDDAGQVAETPPLLIDLPARPFRNPLAAAVVEQRRLLASDARQAKAVAATFETLGDLGAAFIDRPGEILGLRVARNRILLARDDAALKPVLDYLWQMALAIEAGDAAPAAERLAAAREALRKALESGASPEEIARLTEELKAALDDYLKAMAEAAASDPSRLSDLGQKGGERVTSDDLKKLIDRMRQLGELGERDAAAELLSQLDDILSGLQFAQPEAGSASDPDLDELADIIRRQQELQNRTHKLTPDGYTGEEFGDDSGDQQALQDLEREQSALSKRLEELMSRLSKGAQGSGEEGKGGLEGAGRAMRDAGRNLGTGDTESAVGNQGAALDALRSGARDMMRGQGQGTAGAREGGTDPLGRPTGRRGPDLGDDTKVPGEIEVQRARRLLEELRRRYADPNRPPLELDYLRRLIAPF</sequence>
<feature type="region of interest" description="Disordered" evidence="1">
    <location>
        <begin position="1"/>
        <end position="51"/>
    </location>
</feature>